<dbReference type="OrthoDB" id="1608543at2759"/>
<name>A0A6A4L474_9ERIC</name>
<keyword evidence="3" id="KW-1185">Reference proteome</keyword>
<sequence length="182" mass="20146">MPKETGVPSLSSDRPTASPYASTAETAARTNMFKKLVRSVYNKESMEEAKCLICMEPPHNAVILNCSNLEKGCRPYMCGRSNRLSTVSTIFLNHLPRPQHLRAHFAEGKSTRNYLELENHASLEHPSVRPSVVDTVLMRDWRRELSGTREPCQLEHPSVRPSVADPVRMQIGGGCSAKGTGG</sequence>
<proteinExistence type="predicted"/>
<feature type="compositionally biased region" description="Polar residues" evidence="1">
    <location>
        <begin position="8"/>
        <end position="25"/>
    </location>
</feature>
<dbReference type="Pfam" id="PF07800">
    <property type="entry name" value="DUF1644"/>
    <property type="match status" value="1"/>
</dbReference>
<dbReference type="InterPro" id="IPR012866">
    <property type="entry name" value="DUF1644"/>
</dbReference>
<dbReference type="AlphaFoldDB" id="A0A6A4L474"/>
<protein>
    <submittedName>
        <fullName evidence="2">Uncharacterized protein</fullName>
    </submittedName>
</protein>
<feature type="region of interest" description="Disordered" evidence="1">
    <location>
        <begin position="1"/>
        <end position="25"/>
    </location>
</feature>
<evidence type="ECO:0000313" key="3">
    <source>
        <dbReference type="Proteomes" id="UP000428333"/>
    </source>
</evidence>
<reference evidence="2 3" key="1">
    <citation type="journal article" date="2019" name="Genome Biol. Evol.">
        <title>The Rhododendron genome and chromosomal organization provide insight into shared whole-genome duplications across the heath family (Ericaceae).</title>
        <authorList>
            <person name="Soza V.L."/>
            <person name="Lindsley D."/>
            <person name="Waalkes A."/>
            <person name="Ramage E."/>
            <person name="Patwardhan R.P."/>
            <person name="Burton J.N."/>
            <person name="Adey A."/>
            <person name="Kumar A."/>
            <person name="Qiu R."/>
            <person name="Shendure J."/>
            <person name="Hall B."/>
        </authorList>
    </citation>
    <scope>NUCLEOTIDE SEQUENCE [LARGE SCALE GENOMIC DNA]</scope>
    <source>
        <strain evidence="2">RSF 1966-606</strain>
    </source>
</reference>
<organism evidence="2 3">
    <name type="scientific">Rhododendron williamsianum</name>
    <dbReference type="NCBI Taxonomy" id="262921"/>
    <lineage>
        <taxon>Eukaryota</taxon>
        <taxon>Viridiplantae</taxon>
        <taxon>Streptophyta</taxon>
        <taxon>Embryophyta</taxon>
        <taxon>Tracheophyta</taxon>
        <taxon>Spermatophyta</taxon>
        <taxon>Magnoliopsida</taxon>
        <taxon>eudicotyledons</taxon>
        <taxon>Gunneridae</taxon>
        <taxon>Pentapetalae</taxon>
        <taxon>asterids</taxon>
        <taxon>Ericales</taxon>
        <taxon>Ericaceae</taxon>
        <taxon>Ericoideae</taxon>
        <taxon>Rhodoreae</taxon>
        <taxon>Rhododendron</taxon>
    </lineage>
</organism>
<dbReference type="Proteomes" id="UP000428333">
    <property type="component" value="Linkage Group LG11"/>
</dbReference>
<dbReference type="EMBL" id="QEFC01003098">
    <property type="protein sequence ID" value="KAE9450009.1"/>
    <property type="molecule type" value="Genomic_DNA"/>
</dbReference>
<dbReference type="PANTHER" id="PTHR31197">
    <property type="entry name" value="OS01G0612600 PROTEIN"/>
    <property type="match status" value="1"/>
</dbReference>
<comment type="caution">
    <text evidence="2">The sequence shown here is derived from an EMBL/GenBank/DDBJ whole genome shotgun (WGS) entry which is preliminary data.</text>
</comment>
<feature type="non-terminal residue" evidence="2">
    <location>
        <position position="1"/>
    </location>
</feature>
<accession>A0A6A4L474</accession>
<evidence type="ECO:0000256" key="1">
    <source>
        <dbReference type="SAM" id="MobiDB-lite"/>
    </source>
</evidence>
<dbReference type="PANTHER" id="PTHR31197:SF5">
    <property type="entry name" value="OS01G0612600 PROTEIN"/>
    <property type="match status" value="1"/>
</dbReference>
<evidence type="ECO:0000313" key="2">
    <source>
        <dbReference type="EMBL" id="KAE9450009.1"/>
    </source>
</evidence>
<gene>
    <name evidence="2" type="ORF">C3L33_18094</name>
</gene>